<evidence type="ECO:0000313" key="5">
    <source>
        <dbReference type="Proteomes" id="UP000650994"/>
    </source>
</evidence>
<proteinExistence type="predicted"/>
<keyword evidence="5" id="KW-1185">Reference proteome</keyword>
<organism evidence="3 4">
    <name type="scientific">Chishuiella changwenlii</name>
    <dbReference type="NCBI Taxonomy" id="1434701"/>
    <lineage>
        <taxon>Bacteria</taxon>
        <taxon>Pseudomonadati</taxon>
        <taxon>Bacteroidota</taxon>
        <taxon>Flavobacteriia</taxon>
        <taxon>Flavobacteriales</taxon>
        <taxon>Weeksellaceae</taxon>
        <taxon>Chishuiella</taxon>
    </lineage>
</organism>
<dbReference type="OrthoDB" id="1340656at2"/>
<gene>
    <name evidence="2" type="ORF">GCM10010984_15640</name>
    <name evidence="3" type="ORF">SAMN05443634_10512</name>
</gene>
<dbReference type="Proteomes" id="UP000184120">
    <property type="component" value="Unassembled WGS sequence"/>
</dbReference>
<accession>A0A1M6WWM3</accession>
<dbReference type="STRING" id="1434701.SAMN05443634_10512"/>
<dbReference type="EMBL" id="BMFL01000009">
    <property type="protein sequence ID" value="GGE98936.1"/>
    <property type="molecule type" value="Genomic_DNA"/>
</dbReference>
<reference evidence="3" key="3">
    <citation type="submission" date="2016-11" db="EMBL/GenBank/DDBJ databases">
        <authorList>
            <person name="Jaros S."/>
            <person name="Januszkiewicz K."/>
            <person name="Wedrychowicz H."/>
        </authorList>
    </citation>
    <scope>NUCLEOTIDE SEQUENCE [LARGE SCALE GENOMIC DNA]</scope>
    <source>
        <strain evidence="3">DSM 27989</strain>
    </source>
</reference>
<dbReference type="Proteomes" id="UP000650994">
    <property type="component" value="Unassembled WGS sequence"/>
</dbReference>
<dbReference type="EMBL" id="FRBH01000005">
    <property type="protein sequence ID" value="SHK97959.1"/>
    <property type="molecule type" value="Genomic_DNA"/>
</dbReference>
<feature type="chain" id="PRO_5012274528" evidence="1">
    <location>
        <begin position="22"/>
        <end position="204"/>
    </location>
</feature>
<reference evidence="5" key="4">
    <citation type="journal article" date="2019" name="Int. J. Syst. Evol. Microbiol.">
        <title>The Global Catalogue of Microorganisms (GCM) 10K type strain sequencing project: providing services to taxonomists for standard genome sequencing and annotation.</title>
        <authorList>
            <consortium name="The Broad Institute Genomics Platform"/>
            <consortium name="The Broad Institute Genome Sequencing Center for Infectious Disease"/>
            <person name="Wu L."/>
            <person name="Ma J."/>
        </authorList>
    </citation>
    <scope>NUCLEOTIDE SEQUENCE [LARGE SCALE GENOMIC DNA]</scope>
    <source>
        <strain evidence="5">CGMCC 1.12707</strain>
    </source>
</reference>
<evidence type="ECO:0000256" key="1">
    <source>
        <dbReference type="SAM" id="SignalP"/>
    </source>
</evidence>
<protein>
    <submittedName>
        <fullName evidence="3">Uncharacterized protein</fullName>
    </submittedName>
</protein>
<evidence type="ECO:0000313" key="2">
    <source>
        <dbReference type="EMBL" id="GGE98936.1"/>
    </source>
</evidence>
<reference evidence="2" key="1">
    <citation type="journal article" date="2014" name="Int. J. Syst. Evol. Microbiol.">
        <title>Complete genome of a new Firmicutes species belonging to the dominant human colonic microbiota ('Ruminococcus bicirculans') reveals two chromosomes and a selective capacity to utilize plant glucans.</title>
        <authorList>
            <consortium name="NISC Comparative Sequencing Program"/>
            <person name="Wegmann U."/>
            <person name="Louis P."/>
            <person name="Goesmann A."/>
            <person name="Henrissat B."/>
            <person name="Duncan S.H."/>
            <person name="Flint H.J."/>
        </authorList>
    </citation>
    <scope>NUCLEOTIDE SEQUENCE</scope>
    <source>
        <strain evidence="2">CGMCC 1.12707</strain>
    </source>
</reference>
<evidence type="ECO:0000313" key="4">
    <source>
        <dbReference type="Proteomes" id="UP000184120"/>
    </source>
</evidence>
<reference evidence="4" key="2">
    <citation type="submission" date="2016-11" db="EMBL/GenBank/DDBJ databases">
        <authorList>
            <person name="Varghese N."/>
            <person name="Submissions S."/>
        </authorList>
    </citation>
    <scope>NUCLEOTIDE SEQUENCE [LARGE SCALE GENOMIC DNA]</scope>
    <source>
        <strain evidence="4">DSM 27989</strain>
    </source>
</reference>
<dbReference type="AlphaFoldDB" id="A0A1M6WWM3"/>
<evidence type="ECO:0000313" key="3">
    <source>
        <dbReference type="EMBL" id="SHK97959.1"/>
    </source>
</evidence>
<feature type="signal peptide" evidence="1">
    <location>
        <begin position="1"/>
        <end position="21"/>
    </location>
</feature>
<sequence length="204" mass="22335">MKKKLFFSVALILLTNAIATAQVGIGTENPQATLDINGNLRIANRGDGENDEKVLTISSNGIVNEKIIKDFTARKFRTNKTIKSGESIIINNPQVFSNSNFNITSTNNCGRNMISSFMSSDGSVVLTGGIARDKSAEYTIEPIKSSESSYSPRIIVTFKNVLGCGGDGNDTQFNFSIKKLNNTEYEITNNGNVTRTYTITWLEI</sequence>
<keyword evidence="1" id="KW-0732">Signal</keyword>
<dbReference type="RefSeq" id="WP_072930913.1">
    <property type="nucleotide sequence ID" value="NZ_BMFL01000009.1"/>
</dbReference>
<name>A0A1M6WWM3_9FLAO</name>
<reference evidence="2" key="5">
    <citation type="submission" date="2024-05" db="EMBL/GenBank/DDBJ databases">
        <authorList>
            <person name="Sun Q."/>
            <person name="Zhou Y."/>
        </authorList>
    </citation>
    <scope>NUCLEOTIDE SEQUENCE</scope>
    <source>
        <strain evidence="2">CGMCC 1.12707</strain>
    </source>
</reference>